<name>A0ABQ9L298_HEVBR</name>
<organism evidence="1 2">
    <name type="scientific">Hevea brasiliensis</name>
    <name type="common">Para rubber tree</name>
    <name type="synonym">Siphonia brasiliensis</name>
    <dbReference type="NCBI Taxonomy" id="3981"/>
    <lineage>
        <taxon>Eukaryota</taxon>
        <taxon>Viridiplantae</taxon>
        <taxon>Streptophyta</taxon>
        <taxon>Embryophyta</taxon>
        <taxon>Tracheophyta</taxon>
        <taxon>Spermatophyta</taxon>
        <taxon>Magnoliopsida</taxon>
        <taxon>eudicotyledons</taxon>
        <taxon>Gunneridae</taxon>
        <taxon>Pentapetalae</taxon>
        <taxon>rosids</taxon>
        <taxon>fabids</taxon>
        <taxon>Malpighiales</taxon>
        <taxon>Euphorbiaceae</taxon>
        <taxon>Crotonoideae</taxon>
        <taxon>Micrandreae</taxon>
        <taxon>Hevea</taxon>
    </lineage>
</organism>
<sequence>METRLLMFASQAGNLELNMLKLRSTTASEVKLTEIGDEMDPDKRQEYKCNSVKWGSLFNCPTQFDSITDKLTPLIAKYFRETRPVTQSRFSALKTCKS</sequence>
<comment type="caution">
    <text evidence="1">The sequence shown here is derived from an EMBL/GenBank/DDBJ whole genome shotgun (WGS) entry which is preliminary data.</text>
</comment>
<proteinExistence type="predicted"/>
<accession>A0ABQ9L298</accession>
<gene>
    <name evidence="1" type="ORF">P3X46_024376</name>
</gene>
<evidence type="ECO:0000313" key="2">
    <source>
        <dbReference type="Proteomes" id="UP001174677"/>
    </source>
</evidence>
<dbReference type="Proteomes" id="UP001174677">
    <property type="component" value="Chromosome 14"/>
</dbReference>
<reference evidence="1" key="1">
    <citation type="journal article" date="2023" name="Plant Biotechnol. J.">
        <title>Chromosome-level wild Hevea brasiliensis genome provides new tools for genomic-assisted breeding and valuable loci to elevate rubber yield.</title>
        <authorList>
            <person name="Cheng H."/>
            <person name="Song X."/>
            <person name="Hu Y."/>
            <person name="Wu T."/>
            <person name="Yang Q."/>
            <person name="An Z."/>
            <person name="Feng S."/>
            <person name="Deng Z."/>
            <person name="Wu W."/>
            <person name="Zeng X."/>
            <person name="Tu M."/>
            <person name="Wang X."/>
            <person name="Huang H."/>
        </authorList>
    </citation>
    <scope>NUCLEOTIDE SEQUENCE</scope>
    <source>
        <strain evidence="1">MT/VB/25A 57/8</strain>
    </source>
</reference>
<evidence type="ECO:0000313" key="1">
    <source>
        <dbReference type="EMBL" id="KAJ9158830.1"/>
    </source>
</evidence>
<keyword evidence="2" id="KW-1185">Reference proteome</keyword>
<protein>
    <submittedName>
        <fullName evidence="1">Uncharacterized protein</fullName>
    </submittedName>
</protein>
<dbReference type="EMBL" id="JARPOI010000014">
    <property type="protein sequence ID" value="KAJ9158830.1"/>
    <property type="molecule type" value="Genomic_DNA"/>
</dbReference>